<evidence type="ECO:0000313" key="1">
    <source>
        <dbReference type="EMBL" id="AKJ39276.1"/>
    </source>
</evidence>
<sequence length="773" mass="91329">MMDKADGNNVSKIKSTIHEFLELFREILGTDTCYLYLINEEMDDYEKSCCLTQRIKIIRSKYIAEKVRKNEQEFEQKEKDELILPPYLRRYELYFKRHELDNEVNSASNDKLTVNYDSYFDDDILKSIDILKFIDIAKKDDVEGWNINYENRPAKYVLFKELNKNEVILGEGLTAYLVRDKHPRQIYNCHKEIEEHSSVAFSNRNKSIAAQPCQLLLGFPLVDEKNNTIGVLKAENYKKCEPTPEERRFLDNLDCGCNLDHYHYKYTENDPKFKAVQSYIPLLVKLIKSSKKLFQENSYDSLFNGACLLENLKKMKFPGPKDKVEQLDSTKKPISGKPVHPTNYQIYQSTLHLFLVLKRNEYVGYEEILRRVIHYVKGIGTKLGLNEEITHYFEYNLDQFKKHEELLLSGLDRYRDHFMHQFHVFVTGYIIINELGIDNFKSSISESMNWILRNNKTQYEKDCEKDKKLYEISDADVLRIWFLTAFYHDFAYILQKLDQELENFFLNLLGYPFKVKFDWEKLLTNENSFSQHICDLLKFFSSKYGTNTCLLLQNYLNAMISLHDHGVLSALLLIHASREVPYKNYNESLYAALAISLHNPEVYKGLREKGLSKDGSTWISFESFPMAFLLAFCDTAQSFGRLEVKDRKKVSEYPTEFLDIDIVANEKVSYRLLYKDKDKTPDSKMIHQWAGKKMDHDKGEVCFCETCCKDHDKKMTPKNKYEETAINEVFRSFKFSFAIEYYKLINKYTEREEELRCKEIQKKERELICTLSF</sequence>
<gene>
    <name evidence="1" type="ORF">MCM1_2259</name>
</gene>
<dbReference type="GeneID" id="24885969"/>
<accession>A0A0G3CBA2</accession>
<reference evidence="1 2" key="2">
    <citation type="journal article" date="2015" name="Stand. Genomic Sci.">
        <title>The complete genome sequence of the rumen methanogen Methanosarcina barkeri CM1.</title>
        <authorList>
            <person name="Lambie S.C."/>
            <person name="Kelly W.J."/>
            <person name="Leahy S.C."/>
            <person name="Li D."/>
            <person name="Reilly K."/>
            <person name="McAllister T.A."/>
            <person name="Valle E.R."/>
            <person name="Attwood G.T."/>
            <person name="Altermann E."/>
        </authorList>
    </citation>
    <scope>NUCLEOTIDE SEQUENCE [LARGE SCALE GENOMIC DNA]</scope>
    <source>
        <strain evidence="1 2">CM1</strain>
    </source>
</reference>
<proteinExistence type="predicted"/>
<dbReference type="SUPFAM" id="SSF55781">
    <property type="entry name" value="GAF domain-like"/>
    <property type="match status" value="1"/>
</dbReference>
<protein>
    <recommendedName>
        <fullName evidence="3">GAF domain-containing protein</fullName>
    </recommendedName>
</protein>
<dbReference type="InterPro" id="IPR029016">
    <property type="entry name" value="GAF-like_dom_sf"/>
</dbReference>
<name>A0A0G3CBA2_METBA</name>
<dbReference type="AlphaFoldDB" id="A0A0G3CBA2"/>
<dbReference type="PATRIC" id="fig|796385.3.peg.2783"/>
<dbReference type="Proteomes" id="UP000035331">
    <property type="component" value="Chromosome"/>
</dbReference>
<dbReference type="RefSeq" id="WP_144414008.1">
    <property type="nucleotide sequence ID" value="NZ_CP008746.1"/>
</dbReference>
<dbReference type="EMBL" id="CP008746">
    <property type="protein sequence ID" value="AKJ39276.1"/>
    <property type="molecule type" value="Genomic_DNA"/>
</dbReference>
<organism evidence="1 2">
    <name type="scientific">Methanosarcina barkeri CM1</name>
    <dbReference type="NCBI Taxonomy" id="796385"/>
    <lineage>
        <taxon>Archaea</taxon>
        <taxon>Methanobacteriati</taxon>
        <taxon>Methanobacteriota</taxon>
        <taxon>Stenosarchaea group</taxon>
        <taxon>Methanomicrobia</taxon>
        <taxon>Methanosarcinales</taxon>
        <taxon>Methanosarcinaceae</taxon>
        <taxon>Methanosarcina</taxon>
    </lineage>
</organism>
<evidence type="ECO:0008006" key="3">
    <source>
        <dbReference type="Google" id="ProtNLM"/>
    </source>
</evidence>
<reference evidence="2" key="1">
    <citation type="submission" date="2014-06" db="EMBL/GenBank/DDBJ databases">
        <title>The complete genome sequence of Methanosarcina barkeri CM1.</title>
        <authorList>
            <consortium name="Pastoral Greenhouse Gas Research Consortium"/>
            <person name="Lambie S.C."/>
            <person name="Leahy S.C."/>
            <person name="Kelly W.J."/>
            <person name="Li D."/>
            <person name="Reilly K."/>
            <person name="Attwood G.T."/>
            <person name="Altermann E."/>
        </authorList>
    </citation>
    <scope>NUCLEOTIDE SEQUENCE [LARGE SCALE GENOMIC DNA]</scope>
    <source>
        <strain evidence="2">CM1</strain>
    </source>
</reference>
<evidence type="ECO:0000313" key="2">
    <source>
        <dbReference type="Proteomes" id="UP000035331"/>
    </source>
</evidence>
<dbReference type="Gene3D" id="3.30.450.40">
    <property type="match status" value="1"/>
</dbReference>